<evidence type="ECO:0000313" key="14">
    <source>
        <dbReference type="Proteomes" id="UP000734854"/>
    </source>
</evidence>
<comment type="similarity">
    <text evidence="2">Belongs to the histone deacetylase HD2 family.</text>
</comment>
<evidence type="ECO:0000256" key="5">
    <source>
        <dbReference type="ARBA" id="ARBA00022853"/>
    </source>
</evidence>
<keyword evidence="14" id="KW-1185">Reference proteome</keyword>
<evidence type="ECO:0000256" key="4">
    <source>
        <dbReference type="ARBA" id="ARBA00022801"/>
    </source>
</evidence>
<dbReference type="InterPro" id="IPR013087">
    <property type="entry name" value="Znf_C2H2_type"/>
</dbReference>
<feature type="compositionally biased region" description="Polar residues" evidence="10">
    <location>
        <begin position="293"/>
        <end position="313"/>
    </location>
</feature>
<evidence type="ECO:0000259" key="12">
    <source>
        <dbReference type="PROSITE" id="PS50157"/>
    </source>
</evidence>
<evidence type="ECO:0000256" key="8">
    <source>
        <dbReference type="ARBA" id="ARBA00023242"/>
    </source>
</evidence>
<name>A0A8J5LIK6_ZINOF</name>
<dbReference type="GO" id="GO:0006325">
    <property type="term" value="P:chromatin organization"/>
    <property type="evidence" value="ECO:0007669"/>
    <property type="project" value="UniProtKB-KW"/>
</dbReference>
<feature type="compositionally biased region" description="Acidic residues" evidence="10">
    <location>
        <begin position="219"/>
        <end position="235"/>
    </location>
</feature>
<proteinExistence type="inferred from homology"/>
<evidence type="ECO:0000256" key="11">
    <source>
        <dbReference type="SAM" id="Phobius"/>
    </source>
</evidence>
<feature type="region of interest" description="Disordered" evidence="10">
    <location>
        <begin position="219"/>
        <end position="313"/>
    </location>
</feature>
<dbReference type="EMBL" id="JACMSC010000005">
    <property type="protein sequence ID" value="KAG6520318.1"/>
    <property type="molecule type" value="Genomic_DNA"/>
</dbReference>
<dbReference type="PROSITE" id="PS00028">
    <property type="entry name" value="ZINC_FINGER_C2H2_1"/>
    <property type="match status" value="2"/>
</dbReference>
<accession>A0A8J5LIK6</accession>
<evidence type="ECO:0000256" key="1">
    <source>
        <dbReference type="ARBA" id="ARBA00004604"/>
    </source>
</evidence>
<organism evidence="13 14">
    <name type="scientific">Zingiber officinale</name>
    <name type="common">Ginger</name>
    <name type="synonym">Amomum zingiber</name>
    <dbReference type="NCBI Taxonomy" id="94328"/>
    <lineage>
        <taxon>Eukaryota</taxon>
        <taxon>Viridiplantae</taxon>
        <taxon>Streptophyta</taxon>
        <taxon>Embryophyta</taxon>
        <taxon>Tracheophyta</taxon>
        <taxon>Spermatophyta</taxon>
        <taxon>Magnoliopsida</taxon>
        <taxon>Liliopsida</taxon>
        <taxon>Zingiberales</taxon>
        <taxon>Zingiberaceae</taxon>
        <taxon>Zingiber</taxon>
    </lineage>
</organism>
<dbReference type="PROSITE" id="PS50157">
    <property type="entry name" value="ZINC_FINGER_C2H2_2"/>
    <property type="match status" value="1"/>
</dbReference>
<feature type="compositionally biased region" description="Acidic residues" evidence="10">
    <location>
        <begin position="175"/>
        <end position="196"/>
    </location>
</feature>
<dbReference type="FunFam" id="2.60.120.340:FF:000004">
    <property type="entry name" value="Histone deacetylase HDT1"/>
    <property type="match status" value="1"/>
</dbReference>
<keyword evidence="11" id="KW-0812">Transmembrane</keyword>
<keyword evidence="4" id="KW-0378">Hydrolase</keyword>
<feature type="compositionally biased region" description="Polar residues" evidence="10">
    <location>
        <begin position="587"/>
        <end position="601"/>
    </location>
</feature>
<feature type="compositionally biased region" description="Basic and acidic residues" evidence="10">
    <location>
        <begin position="519"/>
        <end position="529"/>
    </location>
</feature>
<dbReference type="SMART" id="SM00355">
    <property type="entry name" value="ZnF_C2H2"/>
    <property type="match status" value="2"/>
</dbReference>
<keyword evidence="6" id="KW-0805">Transcription regulation</keyword>
<feature type="compositionally biased region" description="Basic and acidic residues" evidence="10">
    <location>
        <begin position="164"/>
        <end position="174"/>
    </location>
</feature>
<keyword evidence="9" id="KW-0479">Metal-binding</keyword>
<protein>
    <recommendedName>
        <fullName evidence="12">C2H2-type domain-containing protein</fullName>
    </recommendedName>
</protein>
<evidence type="ECO:0000256" key="10">
    <source>
        <dbReference type="SAM" id="MobiDB-lite"/>
    </source>
</evidence>
<reference evidence="13 14" key="1">
    <citation type="submission" date="2020-08" db="EMBL/GenBank/DDBJ databases">
        <title>Plant Genome Project.</title>
        <authorList>
            <person name="Zhang R.-G."/>
        </authorList>
    </citation>
    <scope>NUCLEOTIDE SEQUENCE [LARGE SCALE GENOMIC DNA]</scope>
    <source>
        <tissue evidence="13">Rhizome</tissue>
    </source>
</reference>
<evidence type="ECO:0000256" key="3">
    <source>
        <dbReference type="ARBA" id="ARBA00022491"/>
    </source>
</evidence>
<keyword evidence="3" id="KW-0678">Repressor</keyword>
<feature type="region of interest" description="Disordered" evidence="10">
    <location>
        <begin position="580"/>
        <end position="608"/>
    </location>
</feature>
<evidence type="ECO:0000256" key="2">
    <source>
        <dbReference type="ARBA" id="ARBA00006673"/>
    </source>
</evidence>
<dbReference type="Gene3D" id="2.60.120.340">
    <property type="entry name" value="Nucleoplasmin core domain"/>
    <property type="match status" value="2"/>
</dbReference>
<feature type="region of interest" description="Disordered" evidence="10">
    <location>
        <begin position="500"/>
        <end position="550"/>
    </location>
</feature>
<feature type="domain" description="C2H2-type" evidence="12">
    <location>
        <begin position="606"/>
        <end position="633"/>
    </location>
</feature>
<dbReference type="Proteomes" id="UP000734854">
    <property type="component" value="Unassembled WGS sequence"/>
</dbReference>
<dbReference type="GO" id="GO:0016787">
    <property type="term" value="F:hydrolase activity"/>
    <property type="evidence" value="ECO:0007669"/>
    <property type="project" value="UniProtKB-KW"/>
</dbReference>
<dbReference type="GO" id="GO:0005730">
    <property type="term" value="C:nucleolus"/>
    <property type="evidence" value="ECO:0007669"/>
    <property type="project" value="UniProtKB-SubCell"/>
</dbReference>
<dbReference type="AlphaFoldDB" id="A0A8J5LIK6"/>
<feature type="transmembrane region" description="Helical" evidence="11">
    <location>
        <begin position="6"/>
        <end position="25"/>
    </location>
</feature>
<evidence type="ECO:0000256" key="6">
    <source>
        <dbReference type="ARBA" id="ARBA00023015"/>
    </source>
</evidence>
<keyword evidence="9" id="KW-0862">Zinc</keyword>
<dbReference type="GO" id="GO:0008270">
    <property type="term" value="F:zinc ion binding"/>
    <property type="evidence" value="ECO:0007669"/>
    <property type="project" value="UniProtKB-KW"/>
</dbReference>
<evidence type="ECO:0000256" key="7">
    <source>
        <dbReference type="ARBA" id="ARBA00023163"/>
    </source>
</evidence>
<comment type="subcellular location">
    <subcellularLocation>
        <location evidence="1">Nucleus</location>
        <location evidence="1">Nucleolus</location>
    </subcellularLocation>
</comment>
<dbReference type="InterPro" id="IPR041232">
    <property type="entry name" value="NPL"/>
</dbReference>
<dbReference type="Pfam" id="PF17800">
    <property type="entry name" value="NPL"/>
    <property type="match status" value="2"/>
</dbReference>
<keyword evidence="11" id="KW-1133">Transmembrane helix</keyword>
<comment type="caution">
    <text evidence="13">The sequence shown here is derived from an EMBL/GenBank/DDBJ whole genome shotgun (WGS) entry which is preliminary data.</text>
</comment>
<keyword evidence="9" id="KW-0863">Zinc-finger</keyword>
<keyword evidence="8" id="KW-0539">Nucleus</keyword>
<feature type="region of interest" description="Disordered" evidence="10">
    <location>
        <begin position="149"/>
        <end position="198"/>
    </location>
</feature>
<evidence type="ECO:0000313" key="13">
    <source>
        <dbReference type="EMBL" id="KAG6520318.1"/>
    </source>
</evidence>
<sequence>MEFWGISYLLPISSYLLFLSLLVFYDFRLDCLEVQPGQTVNVNPGDNKYLHLSQISLGEVKKEKGAEGASVFVKFDDKKLVLGTLSAEKCAQIHSFFYLLFLSLFDDLTEIITFSNKPSDSQSESDEENLLAALANGKLGTAANVKAAKPHAQKAEASVVKAKAKIEEPKKDDKPEAEDDEDDEDTEDDESDDDEVCAIGGKHDHICILELKLDMIEGEEDDSDDGDESSDEEEEATPKKANAAKKRPAGSASKTPVPEKKAKLVTPGGNQKTGADGKKGGHVATPHPAKQGKTPSNSDKSKQQTPKSTGPISCKSCTKTFNSEAACQSHTNAKHSAGNLAVSMENCEFCLDVNLLLLPFLGLEVQPGNSVKVNPGENKYLHLSQVSLGEVKKEKAAEGVSVFVKIDDKKLVLGTLSADKCNQIQYDLVFEKEFELFHGSKNTSVYFLGYKTAAFDENDAYPFILCKFLFAYGESESDKEIPLAVPINGTLFLCKPEVKPNDKAAKPNTQKPETSAGKSKAEASKKRLADSASKTPVPEKKAKLVSPGGNQKTDSFSNLLTLTLTLGADGKKVVHVATPYPAKQGKTPANSGDKSKQQAPKSTGPVACKSCSKTFNSENALQSHTKAKHSTGK</sequence>
<dbReference type="Pfam" id="PF12874">
    <property type="entry name" value="zf-met"/>
    <property type="match status" value="1"/>
</dbReference>
<gene>
    <name evidence="13" type="ORF">ZIOFF_017366</name>
</gene>
<keyword evidence="7" id="KW-0804">Transcription</keyword>
<evidence type="ECO:0000256" key="9">
    <source>
        <dbReference type="PROSITE-ProRule" id="PRU00042"/>
    </source>
</evidence>
<keyword evidence="11" id="KW-0472">Membrane</keyword>
<keyword evidence="5" id="KW-0156">Chromatin regulator</keyword>